<dbReference type="EMBL" id="JBHSNA010000013">
    <property type="protein sequence ID" value="MFC5567363.1"/>
    <property type="molecule type" value="Genomic_DNA"/>
</dbReference>
<comment type="subcellular location">
    <subcellularLocation>
        <location evidence="1">Cell inner membrane</location>
    </subcellularLocation>
</comment>
<evidence type="ECO:0000256" key="8">
    <source>
        <dbReference type="SAM" id="Phobius"/>
    </source>
</evidence>
<dbReference type="Pfam" id="PF04403">
    <property type="entry name" value="PqiA"/>
    <property type="match status" value="1"/>
</dbReference>
<protein>
    <submittedName>
        <fullName evidence="9">Paraquat-inducible protein A</fullName>
    </submittedName>
</protein>
<evidence type="ECO:0000256" key="6">
    <source>
        <dbReference type="ARBA" id="ARBA00023136"/>
    </source>
</evidence>
<gene>
    <name evidence="9" type="ORF">ACFPOC_13200</name>
</gene>
<feature type="transmembrane region" description="Helical" evidence="8">
    <location>
        <begin position="179"/>
        <end position="198"/>
    </location>
</feature>
<evidence type="ECO:0000256" key="5">
    <source>
        <dbReference type="ARBA" id="ARBA00022989"/>
    </source>
</evidence>
<feature type="transmembrane region" description="Helical" evidence="8">
    <location>
        <begin position="94"/>
        <end position="127"/>
    </location>
</feature>
<keyword evidence="4 8" id="KW-0812">Transmembrane</keyword>
<evidence type="ECO:0000313" key="9">
    <source>
        <dbReference type="EMBL" id="MFC5567363.1"/>
    </source>
</evidence>
<sequence>MTPVPEAGLLHVTARDAGLVACRRCSRVWPMGQDRCGRCGGRLVSRDPRSLSRVWAWWAAGLMAYLPANIYPMLETRTLFSTQDSTIVGGAVELLLHGSAGIALVILVASVGIPFAKFVCIAFLAMSVRHGSRMAPGLRMRLYEIVDYIGRWSMIDVFVVAILASLVQLNVVASISPGPASLAFALSVIFTMLSAQAFDPRMIWDGIEARAEAETEAKARAEAETEADARAQAEPEAERPA</sequence>
<evidence type="ECO:0000256" key="3">
    <source>
        <dbReference type="ARBA" id="ARBA00022519"/>
    </source>
</evidence>
<name>A0ABW0SEE1_9RHOB</name>
<evidence type="ECO:0000256" key="4">
    <source>
        <dbReference type="ARBA" id="ARBA00022692"/>
    </source>
</evidence>
<dbReference type="RefSeq" id="WP_209839381.1">
    <property type="nucleotide sequence ID" value="NZ_JAGGJP010000005.1"/>
</dbReference>
<dbReference type="InterPro" id="IPR007498">
    <property type="entry name" value="PqiA-like"/>
</dbReference>
<dbReference type="PANTHER" id="PTHR30462:SF3">
    <property type="entry name" value="INTERMEMBRANE TRANSPORT PROTEIN PQIA"/>
    <property type="match status" value="1"/>
</dbReference>
<comment type="caution">
    <text evidence="9">The sequence shown here is derived from an EMBL/GenBank/DDBJ whole genome shotgun (WGS) entry which is preliminary data.</text>
</comment>
<evidence type="ECO:0000313" key="10">
    <source>
        <dbReference type="Proteomes" id="UP001596056"/>
    </source>
</evidence>
<feature type="transmembrane region" description="Helical" evidence="8">
    <location>
        <begin position="148"/>
        <end position="167"/>
    </location>
</feature>
<organism evidence="9 10">
    <name type="scientific">Rubellimicrobium aerolatum</name>
    <dbReference type="NCBI Taxonomy" id="490979"/>
    <lineage>
        <taxon>Bacteria</taxon>
        <taxon>Pseudomonadati</taxon>
        <taxon>Pseudomonadota</taxon>
        <taxon>Alphaproteobacteria</taxon>
        <taxon>Rhodobacterales</taxon>
        <taxon>Roseobacteraceae</taxon>
        <taxon>Rubellimicrobium</taxon>
    </lineage>
</organism>
<keyword evidence="2" id="KW-1003">Cell membrane</keyword>
<feature type="transmembrane region" description="Helical" evidence="8">
    <location>
        <begin position="55"/>
        <end position="74"/>
    </location>
</feature>
<evidence type="ECO:0000256" key="7">
    <source>
        <dbReference type="SAM" id="MobiDB-lite"/>
    </source>
</evidence>
<feature type="region of interest" description="Disordered" evidence="7">
    <location>
        <begin position="215"/>
        <end position="241"/>
    </location>
</feature>
<accession>A0ABW0SEE1</accession>
<reference evidence="10" key="1">
    <citation type="journal article" date="2019" name="Int. J. Syst. Evol. Microbiol.">
        <title>The Global Catalogue of Microorganisms (GCM) 10K type strain sequencing project: providing services to taxonomists for standard genome sequencing and annotation.</title>
        <authorList>
            <consortium name="The Broad Institute Genomics Platform"/>
            <consortium name="The Broad Institute Genome Sequencing Center for Infectious Disease"/>
            <person name="Wu L."/>
            <person name="Ma J."/>
        </authorList>
    </citation>
    <scope>NUCLEOTIDE SEQUENCE [LARGE SCALE GENOMIC DNA]</scope>
    <source>
        <strain evidence="10">KACC 11588</strain>
    </source>
</reference>
<keyword evidence="5 8" id="KW-1133">Transmembrane helix</keyword>
<keyword evidence="3" id="KW-0997">Cell inner membrane</keyword>
<proteinExistence type="predicted"/>
<dbReference type="Proteomes" id="UP001596056">
    <property type="component" value="Unassembled WGS sequence"/>
</dbReference>
<evidence type="ECO:0000256" key="1">
    <source>
        <dbReference type="ARBA" id="ARBA00004533"/>
    </source>
</evidence>
<evidence type="ECO:0000256" key="2">
    <source>
        <dbReference type="ARBA" id="ARBA00022475"/>
    </source>
</evidence>
<dbReference type="PANTHER" id="PTHR30462">
    <property type="entry name" value="INTERMEMBRANE TRANSPORT PROTEIN PQIB-RELATED"/>
    <property type="match status" value="1"/>
</dbReference>
<dbReference type="InterPro" id="IPR051800">
    <property type="entry name" value="PqiA-PqiB_transport"/>
</dbReference>
<keyword evidence="6 8" id="KW-0472">Membrane</keyword>
<keyword evidence="10" id="KW-1185">Reference proteome</keyword>